<dbReference type="Proteomes" id="UP000053927">
    <property type="component" value="Unassembled WGS sequence"/>
</dbReference>
<evidence type="ECO:0000313" key="2">
    <source>
        <dbReference type="Proteomes" id="UP000053927"/>
    </source>
</evidence>
<dbReference type="EMBL" id="JH687402">
    <property type="protein sequence ID" value="EIM79672.1"/>
    <property type="molecule type" value="Genomic_DNA"/>
</dbReference>
<gene>
    <name evidence="1" type="ORF">STEHIDRAFT_143120</name>
</gene>
<keyword evidence="2" id="KW-1185">Reference proteome</keyword>
<dbReference type="GeneID" id="18799162"/>
<dbReference type="RefSeq" id="XP_007311246.1">
    <property type="nucleotide sequence ID" value="XM_007311184.1"/>
</dbReference>
<reference evidence="2" key="1">
    <citation type="journal article" date="2012" name="Science">
        <title>The Paleozoic origin of enzymatic lignin decomposition reconstructed from 31 fungal genomes.</title>
        <authorList>
            <person name="Floudas D."/>
            <person name="Binder M."/>
            <person name="Riley R."/>
            <person name="Barry K."/>
            <person name="Blanchette R.A."/>
            <person name="Henrissat B."/>
            <person name="Martinez A.T."/>
            <person name="Otillar R."/>
            <person name="Spatafora J.W."/>
            <person name="Yadav J.S."/>
            <person name="Aerts A."/>
            <person name="Benoit I."/>
            <person name="Boyd A."/>
            <person name="Carlson A."/>
            <person name="Copeland A."/>
            <person name="Coutinho P.M."/>
            <person name="de Vries R.P."/>
            <person name="Ferreira P."/>
            <person name="Findley K."/>
            <person name="Foster B."/>
            <person name="Gaskell J."/>
            <person name="Glotzer D."/>
            <person name="Gorecki P."/>
            <person name="Heitman J."/>
            <person name="Hesse C."/>
            <person name="Hori C."/>
            <person name="Igarashi K."/>
            <person name="Jurgens J.A."/>
            <person name="Kallen N."/>
            <person name="Kersten P."/>
            <person name="Kohler A."/>
            <person name="Kuees U."/>
            <person name="Kumar T.K.A."/>
            <person name="Kuo A."/>
            <person name="LaButti K."/>
            <person name="Larrondo L.F."/>
            <person name="Lindquist E."/>
            <person name="Ling A."/>
            <person name="Lombard V."/>
            <person name="Lucas S."/>
            <person name="Lundell T."/>
            <person name="Martin R."/>
            <person name="McLaughlin D.J."/>
            <person name="Morgenstern I."/>
            <person name="Morin E."/>
            <person name="Murat C."/>
            <person name="Nagy L.G."/>
            <person name="Nolan M."/>
            <person name="Ohm R.A."/>
            <person name="Patyshakuliyeva A."/>
            <person name="Rokas A."/>
            <person name="Ruiz-Duenas F.J."/>
            <person name="Sabat G."/>
            <person name="Salamov A."/>
            <person name="Samejima M."/>
            <person name="Schmutz J."/>
            <person name="Slot J.C."/>
            <person name="St John F."/>
            <person name="Stenlid J."/>
            <person name="Sun H."/>
            <person name="Sun S."/>
            <person name="Syed K."/>
            <person name="Tsang A."/>
            <person name="Wiebenga A."/>
            <person name="Young D."/>
            <person name="Pisabarro A."/>
            <person name="Eastwood D.C."/>
            <person name="Martin F."/>
            <person name="Cullen D."/>
            <person name="Grigoriev I.V."/>
            <person name="Hibbett D.S."/>
        </authorList>
    </citation>
    <scope>NUCLEOTIDE SEQUENCE [LARGE SCALE GENOMIC DNA]</scope>
    <source>
        <strain evidence="2">FP-91666</strain>
    </source>
</reference>
<dbReference type="AlphaFoldDB" id="R7RZD0"/>
<organism evidence="1 2">
    <name type="scientific">Stereum hirsutum (strain FP-91666)</name>
    <name type="common">White-rot fungus</name>
    <dbReference type="NCBI Taxonomy" id="721885"/>
    <lineage>
        <taxon>Eukaryota</taxon>
        <taxon>Fungi</taxon>
        <taxon>Dikarya</taxon>
        <taxon>Basidiomycota</taxon>
        <taxon>Agaricomycotina</taxon>
        <taxon>Agaricomycetes</taxon>
        <taxon>Russulales</taxon>
        <taxon>Stereaceae</taxon>
        <taxon>Stereum</taxon>
    </lineage>
</organism>
<accession>R7RZD0</accession>
<protein>
    <submittedName>
        <fullName evidence="1">Uncharacterized protein</fullName>
    </submittedName>
</protein>
<name>R7RZD0_STEHR</name>
<evidence type="ECO:0000313" key="1">
    <source>
        <dbReference type="EMBL" id="EIM79672.1"/>
    </source>
</evidence>
<proteinExistence type="predicted"/>
<sequence length="764" mass="85745">MVAPYTPKKDGPKVTQKKIDHIFAEYKPVFDDLSVHRLSDHYSGGEGSLFMYDALELDAEALNHRVASTFVQGQITVLNGSSGSGKSLTCAKGLLKFGGIPLTCPIGAYGALSDEANAGRGSHDMRAAVEHLEQRSQFKQITADPDQEATNRRLVKESCMCLLASHLLVIRKILCSQPHDLSCEKRKQECGIFQLDPMFFRPTPGGQDIFQRLFKVLRRAPYDVVEAFVENDWEYVDCHHPDVVKDFSLWVDEAQAFASKFDSSAHFLSAESTTKPKQPRPLLTPMVEIFMGRRIFKRCVISGLSLSPKIFDVALQSTTARLNSRIVELTMSDGFLDKAEQRRYIVHKLRPWADEMGISEESFDYLVLRMTLILRGRYRLTACCCELILRTGTKSPHRFLTAYVLALGNFFLTDGGKFESAESALSKREEDAINATGQIIDWDMFEAFDQDTKRRVFEMVTRFLMQGLYTALDGNQRKLIEVGIGHLTVAKSISPRVVPEGPVISTNNAAPDDGNLYQFHKEVAFLANLRVQLVAMFKGPDGKWRATQAGPGFGPSPQMGYKVNSPKEFLKHLDDGGATCIVNPDIYHGGDHIRWYKVLGSKHYIMVVDQAKLSAGKDGEFRPEMLTKALRANNPRRYYRTKGSSKKRKWLVKEGKEILECLKEMRNAEDIDSNNTYDPSVLPPELTEENFPHTICGFSLAGSAQPPAWFVSEMHRRLNCPGQVPALMLNKPFEKHLGPSWRFATTAQNEPVRPLGRMEGSATA</sequence>
<dbReference type="KEGG" id="shs:STEHIDRAFT_143120"/>